<proteinExistence type="predicted"/>
<name>A0ABW0SBD5_9RHOB</name>
<sequence length="57" mass="5833">MIYPLAGLVLGALLGAMGARRRGGTRLDVLQWASVGLILGGLLGVFVLVIVSRSLAA</sequence>
<dbReference type="EMBL" id="JBHSNA010000004">
    <property type="protein sequence ID" value="MFC5566172.1"/>
    <property type="molecule type" value="Genomic_DNA"/>
</dbReference>
<evidence type="ECO:0008006" key="4">
    <source>
        <dbReference type="Google" id="ProtNLM"/>
    </source>
</evidence>
<organism evidence="2 3">
    <name type="scientific">Rubellimicrobium aerolatum</name>
    <dbReference type="NCBI Taxonomy" id="490979"/>
    <lineage>
        <taxon>Bacteria</taxon>
        <taxon>Pseudomonadati</taxon>
        <taxon>Pseudomonadota</taxon>
        <taxon>Alphaproteobacteria</taxon>
        <taxon>Rhodobacterales</taxon>
        <taxon>Roseobacteraceae</taxon>
        <taxon>Rubellimicrobium</taxon>
    </lineage>
</organism>
<keyword evidence="1" id="KW-0472">Membrane</keyword>
<protein>
    <recommendedName>
        <fullName evidence="4">Acyltransferase</fullName>
    </recommendedName>
</protein>
<evidence type="ECO:0000256" key="1">
    <source>
        <dbReference type="SAM" id="Phobius"/>
    </source>
</evidence>
<keyword evidence="1" id="KW-0812">Transmembrane</keyword>
<evidence type="ECO:0000313" key="3">
    <source>
        <dbReference type="Proteomes" id="UP001596056"/>
    </source>
</evidence>
<keyword evidence="1" id="KW-1133">Transmembrane helix</keyword>
<keyword evidence="3" id="KW-1185">Reference proteome</keyword>
<gene>
    <name evidence="2" type="ORF">ACFPOC_07025</name>
</gene>
<feature type="transmembrane region" description="Helical" evidence="1">
    <location>
        <begin position="31"/>
        <end position="51"/>
    </location>
</feature>
<dbReference type="RefSeq" id="WP_209839089.1">
    <property type="nucleotide sequence ID" value="NZ_JAGGJP010000004.1"/>
</dbReference>
<accession>A0ABW0SBD5</accession>
<dbReference type="Proteomes" id="UP001596056">
    <property type="component" value="Unassembled WGS sequence"/>
</dbReference>
<evidence type="ECO:0000313" key="2">
    <source>
        <dbReference type="EMBL" id="MFC5566172.1"/>
    </source>
</evidence>
<comment type="caution">
    <text evidence="2">The sequence shown here is derived from an EMBL/GenBank/DDBJ whole genome shotgun (WGS) entry which is preliminary data.</text>
</comment>
<reference evidence="3" key="1">
    <citation type="journal article" date="2019" name="Int. J. Syst. Evol. Microbiol.">
        <title>The Global Catalogue of Microorganisms (GCM) 10K type strain sequencing project: providing services to taxonomists for standard genome sequencing and annotation.</title>
        <authorList>
            <consortium name="The Broad Institute Genomics Platform"/>
            <consortium name="The Broad Institute Genome Sequencing Center for Infectious Disease"/>
            <person name="Wu L."/>
            <person name="Ma J."/>
        </authorList>
    </citation>
    <scope>NUCLEOTIDE SEQUENCE [LARGE SCALE GENOMIC DNA]</scope>
    <source>
        <strain evidence="3">KACC 11588</strain>
    </source>
</reference>